<dbReference type="InterPro" id="IPR027417">
    <property type="entry name" value="P-loop_NTPase"/>
</dbReference>
<name>A0A0C9SVC8_PAXIN</name>
<proteinExistence type="predicted"/>
<reference evidence="2 3" key="1">
    <citation type="submission" date="2014-06" db="EMBL/GenBank/DDBJ databases">
        <authorList>
            <consortium name="DOE Joint Genome Institute"/>
            <person name="Kuo A."/>
            <person name="Kohler A."/>
            <person name="Nagy L.G."/>
            <person name="Floudas D."/>
            <person name="Copeland A."/>
            <person name="Barry K.W."/>
            <person name="Cichocki N."/>
            <person name="Veneault-Fourrey C."/>
            <person name="LaButti K."/>
            <person name="Lindquist E.A."/>
            <person name="Lipzen A."/>
            <person name="Lundell T."/>
            <person name="Morin E."/>
            <person name="Murat C."/>
            <person name="Sun H."/>
            <person name="Tunlid A."/>
            <person name="Henrissat B."/>
            <person name="Grigoriev I.V."/>
            <person name="Hibbett D.S."/>
            <person name="Martin F."/>
            <person name="Nordberg H.P."/>
            <person name="Cantor M.N."/>
            <person name="Hua S.X."/>
        </authorList>
    </citation>
    <scope>NUCLEOTIDE SEQUENCE [LARGE SCALE GENOMIC DNA]</scope>
    <source>
        <strain evidence="2 3">ATCC 200175</strain>
    </source>
</reference>
<dbReference type="Pfam" id="PF01926">
    <property type="entry name" value="MMR_HSR1"/>
    <property type="match status" value="1"/>
</dbReference>
<feature type="domain" description="G" evidence="1">
    <location>
        <begin position="28"/>
        <end position="83"/>
    </location>
</feature>
<dbReference type="HOGENOM" id="CLU_1917715_0_0_1"/>
<evidence type="ECO:0000259" key="1">
    <source>
        <dbReference type="Pfam" id="PF01926"/>
    </source>
</evidence>
<organism evidence="2 3">
    <name type="scientific">Paxillus involutus ATCC 200175</name>
    <dbReference type="NCBI Taxonomy" id="664439"/>
    <lineage>
        <taxon>Eukaryota</taxon>
        <taxon>Fungi</taxon>
        <taxon>Dikarya</taxon>
        <taxon>Basidiomycota</taxon>
        <taxon>Agaricomycotina</taxon>
        <taxon>Agaricomycetes</taxon>
        <taxon>Agaricomycetidae</taxon>
        <taxon>Boletales</taxon>
        <taxon>Paxilineae</taxon>
        <taxon>Paxillaceae</taxon>
        <taxon>Paxillus</taxon>
    </lineage>
</organism>
<dbReference type="OrthoDB" id="8954335at2759"/>
<dbReference type="AlphaFoldDB" id="A0A0C9SVC8"/>
<evidence type="ECO:0000313" key="3">
    <source>
        <dbReference type="Proteomes" id="UP000053647"/>
    </source>
</evidence>
<reference evidence="3" key="2">
    <citation type="submission" date="2015-01" db="EMBL/GenBank/DDBJ databases">
        <title>Evolutionary Origins and Diversification of the Mycorrhizal Mutualists.</title>
        <authorList>
            <consortium name="DOE Joint Genome Institute"/>
            <consortium name="Mycorrhizal Genomics Consortium"/>
            <person name="Kohler A."/>
            <person name="Kuo A."/>
            <person name="Nagy L.G."/>
            <person name="Floudas D."/>
            <person name="Copeland A."/>
            <person name="Barry K.W."/>
            <person name="Cichocki N."/>
            <person name="Veneault-Fourrey C."/>
            <person name="LaButti K."/>
            <person name="Lindquist E.A."/>
            <person name="Lipzen A."/>
            <person name="Lundell T."/>
            <person name="Morin E."/>
            <person name="Murat C."/>
            <person name="Riley R."/>
            <person name="Ohm R."/>
            <person name="Sun H."/>
            <person name="Tunlid A."/>
            <person name="Henrissat B."/>
            <person name="Grigoriev I.V."/>
            <person name="Hibbett D.S."/>
            <person name="Martin F."/>
        </authorList>
    </citation>
    <scope>NUCLEOTIDE SEQUENCE [LARGE SCALE GENOMIC DNA]</scope>
    <source>
        <strain evidence="3">ATCC 200175</strain>
    </source>
</reference>
<dbReference type="EMBL" id="KN820276">
    <property type="protein sequence ID" value="KIJ06540.1"/>
    <property type="molecule type" value="Genomic_DNA"/>
</dbReference>
<dbReference type="InterPro" id="IPR006073">
    <property type="entry name" value="GTP-bd"/>
</dbReference>
<dbReference type="Proteomes" id="UP000053647">
    <property type="component" value="Unassembled WGS sequence"/>
</dbReference>
<sequence length="132" mass="13945">MLTSSTEKKSIIASADNQSRSPKSIYNVAIVEETGVGKSFFVNLVVGLDDAQTANDICGVTIGTTYYEWGKDTQTFRLSDSPASDVHPLVFGISRVTKGLMETHDTIIGIPGSLGGLVSSSSPPSWGTSQLC</sequence>
<accession>A0A0C9SVC8</accession>
<protein>
    <recommendedName>
        <fullName evidence="1">G domain-containing protein</fullName>
    </recommendedName>
</protein>
<evidence type="ECO:0000313" key="2">
    <source>
        <dbReference type="EMBL" id="KIJ06540.1"/>
    </source>
</evidence>
<keyword evidence="3" id="KW-1185">Reference proteome</keyword>
<dbReference type="Gene3D" id="3.40.50.300">
    <property type="entry name" value="P-loop containing nucleotide triphosphate hydrolases"/>
    <property type="match status" value="1"/>
</dbReference>
<dbReference type="SUPFAM" id="SSF52540">
    <property type="entry name" value="P-loop containing nucleoside triphosphate hydrolases"/>
    <property type="match status" value="1"/>
</dbReference>
<gene>
    <name evidence="2" type="ORF">PAXINDRAFT_20268</name>
</gene>
<dbReference type="GO" id="GO:0005525">
    <property type="term" value="F:GTP binding"/>
    <property type="evidence" value="ECO:0007669"/>
    <property type="project" value="InterPro"/>
</dbReference>